<dbReference type="Proteomes" id="UP000239724">
    <property type="component" value="Unassembled WGS sequence"/>
</dbReference>
<keyword evidence="6" id="KW-1185">Reference proteome</keyword>
<comment type="similarity">
    <text evidence="1">Belongs to the transglycosylase Slt family.</text>
</comment>
<dbReference type="InterPro" id="IPR023346">
    <property type="entry name" value="Lysozyme-like_dom_sf"/>
</dbReference>
<dbReference type="InterPro" id="IPR008258">
    <property type="entry name" value="Transglycosylase_SLT_dom_1"/>
</dbReference>
<reference evidence="5 6" key="1">
    <citation type="journal article" date="2018" name="Arch. Microbiol.">
        <title>New insights into the metabolic potential of the phototrophic purple bacterium Rhodopila globiformis DSM 161(T) from its draft genome sequence and evidence for a vanadium-dependent nitrogenase.</title>
        <authorList>
            <person name="Imhoff J.F."/>
            <person name="Rahn T."/>
            <person name="Kunzel S."/>
            <person name="Neulinger S.C."/>
        </authorList>
    </citation>
    <scope>NUCLEOTIDE SEQUENCE [LARGE SCALE GENOMIC DNA]</scope>
    <source>
        <strain evidence="5 6">DSM 161</strain>
    </source>
</reference>
<organism evidence="5 6">
    <name type="scientific">Rhodopila globiformis</name>
    <name type="common">Rhodopseudomonas globiformis</name>
    <dbReference type="NCBI Taxonomy" id="1071"/>
    <lineage>
        <taxon>Bacteria</taxon>
        <taxon>Pseudomonadati</taxon>
        <taxon>Pseudomonadota</taxon>
        <taxon>Alphaproteobacteria</taxon>
        <taxon>Acetobacterales</taxon>
        <taxon>Acetobacteraceae</taxon>
        <taxon>Rhodopila</taxon>
    </lineage>
</organism>
<comment type="similarity">
    <text evidence="2">Belongs to the virb1 family.</text>
</comment>
<dbReference type="InterPro" id="IPR036680">
    <property type="entry name" value="SPOR-like_sf"/>
</dbReference>
<evidence type="ECO:0000313" key="6">
    <source>
        <dbReference type="Proteomes" id="UP000239724"/>
    </source>
</evidence>
<evidence type="ECO:0000259" key="4">
    <source>
        <dbReference type="Pfam" id="PF05036"/>
    </source>
</evidence>
<dbReference type="SUPFAM" id="SSF53955">
    <property type="entry name" value="Lysozyme-like"/>
    <property type="match status" value="1"/>
</dbReference>
<gene>
    <name evidence="5" type="ORF">CCS01_24980</name>
</gene>
<dbReference type="EMBL" id="NHRY01000246">
    <property type="protein sequence ID" value="PPQ28208.1"/>
    <property type="molecule type" value="Genomic_DNA"/>
</dbReference>
<evidence type="ECO:0000259" key="3">
    <source>
        <dbReference type="Pfam" id="PF01464"/>
    </source>
</evidence>
<dbReference type="PANTHER" id="PTHR37423:SF2">
    <property type="entry name" value="MEMBRANE-BOUND LYTIC MUREIN TRANSGLYCOSYLASE C"/>
    <property type="match status" value="1"/>
</dbReference>
<dbReference type="AlphaFoldDB" id="A0A2S6N0T4"/>
<feature type="domain" description="SPOR" evidence="4">
    <location>
        <begin position="303"/>
        <end position="382"/>
    </location>
</feature>
<dbReference type="Gene3D" id="3.30.70.1070">
    <property type="entry name" value="Sporulation related repeat"/>
    <property type="match status" value="1"/>
</dbReference>
<evidence type="ECO:0000256" key="2">
    <source>
        <dbReference type="ARBA" id="ARBA00009387"/>
    </source>
</evidence>
<dbReference type="Pfam" id="PF01464">
    <property type="entry name" value="SLT"/>
    <property type="match status" value="1"/>
</dbReference>
<evidence type="ECO:0000313" key="5">
    <source>
        <dbReference type="EMBL" id="PPQ28208.1"/>
    </source>
</evidence>
<dbReference type="PANTHER" id="PTHR37423">
    <property type="entry name" value="SOLUBLE LYTIC MUREIN TRANSGLYCOSYLASE-RELATED"/>
    <property type="match status" value="1"/>
</dbReference>
<name>A0A2S6N0T4_RHOGL</name>
<dbReference type="Pfam" id="PF05036">
    <property type="entry name" value="SPOR"/>
    <property type="match status" value="1"/>
</dbReference>
<dbReference type="InterPro" id="IPR007730">
    <property type="entry name" value="SPOR-like_dom"/>
</dbReference>
<feature type="domain" description="Transglycosylase SLT" evidence="3">
    <location>
        <begin position="68"/>
        <end position="178"/>
    </location>
</feature>
<sequence length="388" mass="41618">MHMSVPDRSAAGRRLRAIGAVAVLAALAACSSQGPSHQNALEESAQYAAKAHRNYTPPGPPDDPWGPYIREASAKYDIPEIWIRALMRVESGGNEYNGSGQLITSNVGAMGLMQVMPATYDMLRDRYNLGDDPFDPHDNIMAGVAYMREMYELYGSPGFLAAYNAGPARLDDYLSNARPLPDETRRYVAMIGPSVVGIYPNNRSAADMMAMNALPIHIPPGRRYGRPVMLAGAHPGGGGRVPKRMPIEVAQLPESPHYRGRAGQQLALVLPPNAPPAPPRGGFHLVSQANAADSASARRGPAAPGQWAVQIGAFANQGQAHTALQMARGHAHVELAVAHPYVASVRQGRAVLWRARMTGMSRETAVQACEKITHARTSCIVLSPDAQS</sequence>
<evidence type="ECO:0000256" key="1">
    <source>
        <dbReference type="ARBA" id="ARBA00007734"/>
    </source>
</evidence>
<dbReference type="CDD" id="cd00254">
    <property type="entry name" value="LT-like"/>
    <property type="match status" value="1"/>
</dbReference>
<proteinExistence type="inferred from homology"/>
<dbReference type="GO" id="GO:0042834">
    <property type="term" value="F:peptidoglycan binding"/>
    <property type="evidence" value="ECO:0007669"/>
    <property type="project" value="InterPro"/>
</dbReference>
<comment type="caution">
    <text evidence="5">The sequence shown here is derived from an EMBL/GenBank/DDBJ whole genome shotgun (WGS) entry which is preliminary data.</text>
</comment>
<evidence type="ECO:0008006" key="7">
    <source>
        <dbReference type="Google" id="ProtNLM"/>
    </source>
</evidence>
<protein>
    <recommendedName>
        <fullName evidence="7">SPOR domain-containing protein</fullName>
    </recommendedName>
</protein>
<dbReference type="Gene3D" id="1.10.530.10">
    <property type="match status" value="1"/>
</dbReference>
<accession>A0A2S6N0T4</accession>